<reference evidence="1" key="1">
    <citation type="submission" date="2021-06" db="EMBL/GenBank/DDBJ databases">
        <title>An adapted protocol for Saccharibacteria cultivation: two new species join this phylum of Candidate Phyla Radiations.</title>
        <authorList>
            <person name="Ibrahim A."/>
            <person name="Maatouk M."/>
            <person name="Zgheib R."/>
            <person name="Haddad G."/>
            <person name="Bou Khalil J."/>
            <person name="Raoult D."/>
            <person name="Bittar F."/>
        </authorList>
    </citation>
    <scope>NUCLEOTIDE SEQUENCE</scope>
    <source>
        <strain evidence="1">IHU1</strain>
    </source>
</reference>
<gene>
    <name evidence="1" type="ORF">KOY48_04200</name>
</gene>
<evidence type="ECO:0000313" key="1">
    <source>
        <dbReference type="EMBL" id="QWQ32064.1"/>
    </source>
</evidence>
<sequence>MDLSAKIFASWEERQKLRIFVSLPVKELQYNCCPAVSPLGYCWLRAMVGRRFLWMGEDCSKASGYFALSSSFC</sequence>
<organism evidence="1 2">
    <name type="scientific">Candidatus Minimicrobia naudis</name>
    <dbReference type="NCBI Taxonomy" id="2841263"/>
    <lineage>
        <taxon>Bacteria</taxon>
        <taxon>Candidatus Saccharimonadota</taxon>
        <taxon>Candidatus Saccharimonadota incertae sedis</taxon>
        <taxon>Candidatus Minimicrobia</taxon>
    </lineage>
</organism>
<protein>
    <submittedName>
        <fullName evidence="1">Uncharacterized protein</fullName>
    </submittedName>
</protein>
<proteinExistence type="predicted"/>
<dbReference type="Proteomes" id="UP000679129">
    <property type="component" value="Chromosome"/>
</dbReference>
<evidence type="ECO:0000313" key="2">
    <source>
        <dbReference type="Proteomes" id="UP000679129"/>
    </source>
</evidence>
<name>A0A8F1MBM3_9BACT</name>
<accession>A0A8F1MBM3</accession>
<keyword evidence="2" id="KW-1185">Reference proteome</keyword>
<dbReference type="EMBL" id="CP076460">
    <property type="protein sequence ID" value="QWQ32064.1"/>
    <property type="molecule type" value="Genomic_DNA"/>
</dbReference>
<dbReference type="KEGG" id="mnd:KOY48_04200"/>
<dbReference type="AlphaFoldDB" id="A0A8F1MBM3"/>